<feature type="region of interest" description="Disordered" evidence="1">
    <location>
        <begin position="164"/>
        <end position="187"/>
    </location>
</feature>
<dbReference type="AlphaFoldDB" id="A0A512HFW6"/>
<dbReference type="EMBL" id="BJZP01000004">
    <property type="protein sequence ID" value="GEO84339.1"/>
    <property type="molecule type" value="Genomic_DNA"/>
</dbReference>
<proteinExistence type="predicted"/>
<feature type="compositionally biased region" description="Low complexity" evidence="1">
    <location>
        <begin position="350"/>
        <end position="363"/>
    </location>
</feature>
<sequence>MATVTSFEALPFPGKSELRQFAELFTPLYKASSEEARRQAVAALSQCPNVPGAVALFIASQPISIAAPFLVASPCLTDDLLIMIARTQGGAHARAIVRRADLSPTVIDALVGLRHSEPKRTAPRAENMEAETETKSSAAVAPAKAEPVATRVAKRLIGGWKTTKTAKPATPASAPAASSVAATSPVAETDAARPGLDAAEREEQLRDQIRQLTIHMNRPSADRLGLRTITPIQAALLVRFARTREGGAFATTLADTLSSSRWLAERILLDLSGHQLATTLIGIGMEPDDALYVLERLYPHLGQRLPAATRAAHLWNSLDPVECEARIETWRRADSYTFRPQEAAPPQPADTPAAGAPAARSAPGLSLVSNDQSRQGLRQRAG</sequence>
<feature type="region of interest" description="Disordered" evidence="1">
    <location>
        <begin position="337"/>
        <end position="382"/>
    </location>
</feature>
<evidence type="ECO:0000313" key="3">
    <source>
        <dbReference type="Proteomes" id="UP000321717"/>
    </source>
</evidence>
<keyword evidence="3" id="KW-1185">Reference proteome</keyword>
<gene>
    <name evidence="2" type="ORF">RNA01_12710</name>
</gene>
<feature type="region of interest" description="Disordered" evidence="1">
    <location>
        <begin position="117"/>
        <end position="144"/>
    </location>
</feature>
<protein>
    <recommendedName>
        <fullName evidence="4">DUF2336 domain-containing protein</fullName>
    </recommendedName>
</protein>
<evidence type="ECO:0008006" key="4">
    <source>
        <dbReference type="Google" id="ProtNLM"/>
    </source>
</evidence>
<feature type="compositionally biased region" description="Polar residues" evidence="1">
    <location>
        <begin position="367"/>
        <end position="376"/>
    </location>
</feature>
<feature type="compositionally biased region" description="Low complexity" evidence="1">
    <location>
        <begin position="135"/>
        <end position="144"/>
    </location>
</feature>
<dbReference type="InterPro" id="IPR019285">
    <property type="entry name" value="DUF2336"/>
</dbReference>
<dbReference type="Pfam" id="PF10098">
    <property type="entry name" value="DUF2336"/>
    <property type="match status" value="1"/>
</dbReference>
<name>A0A512HFW6_9HYPH</name>
<organism evidence="2 3">
    <name type="scientific">Ciceribacter naphthalenivorans</name>
    <dbReference type="NCBI Taxonomy" id="1118451"/>
    <lineage>
        <taxon>Bacteria</taxon>
        <taxon>Pseudomonadati</taxon>
        <taxon>Pseudomonadota</taxon>
        <taxon>Alphaproteobacteria</taxon>
        <taxon>Hyphomicrobiales</taxon>
        <taxon>Rhizobiaceae</taxon>
        <taxon>Ciceribacter</taxon>
    </lineage>
</organism>
<accession>A0A512HFW6</accession>
<evidence type="ECO:0000313" key="2">
    <source>
        <dbReference type="EMBL" id="GEO84339.1"/>
    </source>
</evidence>
<dbReference type="OrthoDB" id="8437049at2"/>
<reference evidence="2 3" key="1">
    <citation type="submission" date="2019-07" db="EMBL/GenBank/DDBJ databases">
        <title>Whole genome shotgun sequence of Rhizobium naphthalenivorans NBRC 107585.</title>
        <authorList>
            <person name="Hosoyama A."/>
            <person name="Uohara A."/>
            <person name="Ohji S."/>
            <person name="Ichikawa N."/>
        </authorList>
    </citation>
    <scope>NUCLEOTIDE SEQUENCE [LARGE SCALE GENOMIC DNA]</scope>
    <source>
        <strain evidence="2 3">NBRC 107585</strain>
    </source>
</reference>
<comment type="caution">
    <text evidence="2">The sequence shown here is derived from an EMBL/GenBank/DDBJ whole genome shotgun (WGS) entry which is preliminary data.</text>
</comment>
<dbReference type="Proteomes" id="UP000321717">
    <property type="component" value="Unassembled WGS sequence"/>
</dbReference>
<evidence type="ECO:0000256" key="1">
    <source>
        <dbReference type="SAM" id="MobiDB-lite"/>
    </source>
</evidence>